<organism evidence="7 8">
    <name type="scientific">Erythroxylum novogranatense</name>
    <dbReference type="NCBI Taxonomy" id="1862640"/>
    <lineage>
        <taxon>Eukaryota</taxon>
        <taxon>Viridiplantae</taxon>
        <taxon>Streptophyta</taxon>
        <taxon>Embryophyta</taxon>
        <taxon>Tracheophyta</taxon>
        <taxon>Spermatophyta</taxon>
        <taxon>Magnoliopsida</taxon>
        <taxon>eudicotyledons</taxon>
        <taxon>Gunneridae</taxon>
        <taxon>Pentapetalae</taxon>
        <taxon>rosids</taxon>
        <taxon>fabids</taxon>
        <taxon>Malpighiales</taxon>
        <taxon>Erythroxylaceae</taxon>
        <taxon>Erythroxylum</taxon>
    </lineage>
</organism>
<dbReference type="EMBL" id="JAIWQS010000010">
    <property type="protein sequence ID" value="KAJ8752628.1"/>
    <property type="molecule type" value="Genomic_DNA"/>
</dbReference>
<sequence>MLSSKTSSGECWEVKTDKSKDSPMVTGREACALVLELLLLINNVEPTVRNEAEQAASRWKRRLVAGDGLHRASEISSRGLLLLVIGYGIPRAVEAPFAGFKGCGLMRLSEKMAGKDIILEETKIS</sequence>
<dbReference type="InterPro" id="IPR012474">
    <property type="entry name" value="Frigida"/>
</dbReference>
<dbReference type="PANTHER" id="PTHR31791:SF49">
    <property type="entry name" value="INACTIVE PROTEIN FRIGIDA"/>
    <property type="match status" value="1"/>
</dbReference>
<proteinExistence type="inferred from homology"/>
<dbReference type="Proteomes" id="UP001159364">
    <property type="component" value="Linkage Group LG10"/>
</dbReference>
<comment type="similarity">
    <text evidence="1 5">Belongs to the Frigida family.</text>
</comment>
<dbReference type="GO" id="GO:0030154">
    <property type="term" value="P:cell differentiation"/>
    <property type="evidence" value="ECO:0007669"/>
    <property type="project" value="UniProtKB-KW"/>
</dbReference>
<evidence type="ECO:0000256" key="4">
    <source>
        <dbReference type="ARBA" id="ARBA00023089"/>
    </source>
</evidence>
<evidence type="ECO:0000256" key="1">
    <source>
        <dbReference type="ARBA" id="ARBA00008956"/>
    </source>
</evidence>
<feature type="compositionally biased region" description="Basic and acidic residues" evidence="6">
    <location>
        <begin position="12"/>
        <end position="21"/>
    </location>
</feature>
<evidence type="ECO:0000313" key="7">
    <source>
        <dbReference type="EMBL" id="KAJ8752628.1"/>
    </source>
</evidence>
<comment type="caution">
    <text evidence="7">The sequence shown here is derived from an EMBL/GenBank/DDBJ whole genome shotgun (WGS) entry which is preliminary data.</text>
</comment>
<protein>
    <recommendedName>
        <fullName evidence="5">FRIGIDA-like protein</fullName>
    </recommendedName>
</protein>
<gene>
    <name evidence="7" type="ORF">K2173_005517</name>
</gene>
<keyword evidence="2 5" id="KW-0217">Developmental protein</keyword>
<dbReference type="AlphaFoldDB" id="A0AAV8SKZ5"/>
<evidence type="ECO:0000256" key="2">
    <source>
        <dbReference type="ARBA" id="ARBA00022473"/>
    </source>
</evidence>
<dbReference type="GO" id="GO:0009908">
    <property type="term" value="P:flower development"/>
    <property type="evidence" value="ECO:0007669"/>
    <property type="project" value="UniProtKB-KW"/>
</dbReference>
<keyword evidence="3 5" id="KW-0221">Differentiation</keyword>
<dbReference type="PANTHER" id="PTHR31791">
    <property type="entry name" value="FRIGIDA-LIKE PROTEIN 3-RELATED"/>
    <property type="match status" value="1"/>
</dbReference>
<feature type="region of interest" description="Disordered" evidence="6">
    <location>
        <begin position="1"/>
        <end position="21"/>
    </location>
</feature>
<evidence type="ECO:0000256" key="3">
    <source>
        <dbReference type="ARBA" id="ARBA00022782"/>
    </source>
</evidence>
<evidence type="ECO:0000256" key="5">
    <source>
        <dbReference type="RuleBase" id="RU364012"/>
    </source>
</evidence>
<evidence type="ECO:0000313" key="8">
    <source>
        <dbReference type="Proteomes" id="UP001159364"/>
    </source>
</evidence>
<dbReference type="Pfam" id="PF07899">
    <property type="entry name" value="Frigida"/>
    <property type="match status" value="1"/>
</dbReference>
<name>A0AAV8SKZ5_9ROSI</name>
<reference evidence="7 8" key="1">
    <citation type="submission" date="2021-09" db="EMBL/GenBank/DDBJ databases">
        <title>Genomic insights and catalytic innovation underlie evolution of tropane alkaloids biosynthesis.</title>
        <authorList>
            <person name="Wang Y.-J."/>
            <person name="Tian T."/>
            <person name="Huang J.-P."/>
            <person name="Huang S.-X."/>
        </authorList>
    </citation>
    <scope>NUCLEOTIDE SEQUENCE [LARGE SCALE GENOMIC DNA]</scope>
    <source>
        <strain evidence="7">KIB-2018</strain>
        <tissue evidence="7">Leaf</tissue>
    </source>
</reference>
<evidence type="ECO:0000256" key="6">
    <source>
        <dbReference type="SAM" id="MobiDB-lite"/>
    </source>
</evidence>
<keyword evidence="8" id="KW-1185">Reference proteome</keyword>
<keyword evidence="4 5" id="KW-0287">Flowering</keyword>
<accession>A0AAV8SKZ5</accession>